<dbReference type="CDD" id="cd03794">
    <property type="entry name" value="GT4_WbuB-like"/>
    <property type="match status" value="1"/>
</dbReference>
<evidence type="ECO:0000259" key="3">
    <source>
        <dbReference type="Pfam" id="PF13439"/>
    </source>
</evidence>
<dbReference type="Gene3D" id="3.40.50.2000">
    <property type="entry name" value="Glycogen Phosphorylase B"/>
    <property type="match status" value="2"/>
</dbReference>
<dbReference type="PANTHER" id="PTHR45947">
    <property type="entry name" value="SULFOQUINOVOSYL TRANSFERASE SQD2"/>
    <property type="match status" value="1"/>
</dbReference>
<dbReference type="PANTHER" id="PTHR45947:SF3">
    <property type="entry name" value="SULFOQUINOVOSYL TRANSFERASE SQD2"/>
    <property type="match status" value="1"/>
</dbReference>
<dbReference type="Pfam" id="PF00534">
    <property type="entry name" value="Glycos_transf_1"/>
    <property type="match status" value="1"/>
</dbReference>
<proteinExistence type="predicted"/>
<dbReference type="Proteomes" id="UP000886289">
    <property type="component" value="Unassembled WGS sequence"/>
</dbReference>
<comment type="caution">
    <text evidence="4">The sequence shown here is derived from an EMBL/GenBank/DDBJ whole genome shotgun (WGS) entry which is preliminary data.</text>
</comment>
<keyword evidence="1" id="KW-0812">Transmembrane</keyword>
<organism evidence="4">
    <name type="scientific">Desulfofervidus auxilii</name>
    <dbReference type="NCBI Taxonomy" id="1621989"/>
    <lineage>
        <taxon>Bacteria</taxon>
        <taxon>Pseudomonadati</taxon>
        <taxon>Thermodesulfobacteriota</taxon>
        <taxon>Candidatus Desulfofervidia</taxon>
        <taxon>Candidatus Desulfofervidales</taxon>
        <taxon>Candidatus Desulfofervidaceae</taxon>
        <taxon>Candidatus Desulfofervidus</taxon>
    </lineage>
</organism>
<name>A0A7C0Y547_DESA2</name>
<dbReference type="SUPFAM" id="SSF53756">
    <property type="entry name" value="UDP-Glycosyltransferase/glycogen phosphorylase"/>
    <property type="match status" value="1"/>
</dbReference>
<dbReference type="InterPro" id="IPR028098">
    <property type="entry name" value="Glyco_trans_4-like_N"/>
</dbReference>
<feature type="domain" description="Glycosyl transferase family 1" evidence="2">
    <location>
        <begin position="221"/>
        <end position="393"/>
    </location>
</feature>
<accession>A0A7C0Y547</accession>
<protein>
    <submittedName>
        <fullName evidence="4">Glycosyltransferase WbuB</fullName>
    </submittedName>
</protein>
<keyword evidence="1" id="KW-1133">Transmembrane helix</keyword>
<evidence type="ECO:0000256" key="1">
    <source>
        <dbReference type="SAM" id="Phobius"/>
    </source>
</evidence>
<dbReference type="EMBL" id="DRBS01000172">
    <property type="protein sequence ID" value="HDD44088.1"/>
    <property type="molecule type" value="Genomic_DNA"/>
</dbReference>
<sequence>MNEINKKYDEKKLRLLIISADKFPPFRVDVSILFGEEIVKKGHKIDWILQSADNCSKSYVTKWKNCTVYVGKTDNGVSLFSKFRKYIYAMVHDFKIFSLMKQNRYDIIQVKDKFFAALLAIIASKIYKVPFVYWLSFPFPEARIYSFKVKTARYPYISLFMGLINKFLLYKIILPHANHIFVQSEQMKKDIARHGIPLDKMTSVPMGVSLKDIPYNVRSSKNKKIIKPSNEKWIVYLGTLNRTRRIDFLIRVLYKVLKKIPEARLILVGKGGNPEDEEFLKKEAKRLDILKYIIFTGFLPMKEAWEYIREADVCVSPYYPIPILLSTSPTKLVEYMAMGKPVVANDHPEQRLVIEQSGGGICVPYDENAFAEAIIQLLNNPEKAKQMGYLGRQYVEKYRCYSKISEIVENKYFQILKMRS</sequence>
<gene>
    <name evidence="4" type="ORF">ENG63_04415</name>
</gene>
<reference evidence="4" key="1">
    <citation type="journal article" date="2020" name="mSystems">
        <title>Genome- and Community-Level Interaction Insights into Carbon Utilization and Element Cycling Functions of Hydrothermarchaeota in Hydrothermal Sediment.</title>
        <authorList>
            <person name="Zhou Z."/>
            <person name="Liu Y."/>
            <person name="Xu W."/>
            <person name="Pan J."/>
            <person name="Luo Z.H."/>
            <person name="Li M."/>
        </authorList>
    </citation>
    <scope>NUCLEOTIDE SEQUENCE [LARGE SCALE GENOMIC DNA]</scope>
    <source>
        <strain evidence="4">HyVt-233</strain>
    </source>
</reference>
<dbReference type="InterPro" id="IPR050194">
    <property type="entry name" value="Glycosyltransferase_grp1"/>
</dbReference>
<evidence type="ECO:0000259" key="2">
    <source>
        <dbReference type="Pfam" id="PF00534"/>
    </source>
</evidence>
<dbReference type="Pfam" id="PF13439">
    <property type="entry name" value="Glyco_transf_4"/>
    <property type="match status" value="1"/>
</dbReference>
<feature type="transmembrane region" description="Helical" evidence="1">
    <location>
        <begin position="154"/>
        <end position="174"/>
    </location>
</feature>
<keyword evidence="1" id="KW-0472">Membrane</keyword>
<dbReference type="AlphaFoldDB" id="A0A7C0Y547"/>
<feature type="domain" description="Glycosyltransferase subfamily 4-like N-terminal" evidence="3">
    <location>
        <begin position="36"/>
        <end position="210"/>
    </location>
</feature>
<feature type="transmembrane region" description="Helical" evidence="1">
    <location>
        <begin position="114"/>
        <end position="134"/>
    </location>
</feature>
<evidence type="ECO:0000313" key="4">
    <source>
        <dbReference type="EMBL" id="HDD44088.1"/>
    </source>
</evidence>
<dbReference type="GO" id="GO:0016758">
    <property type="term" value="F:hexosyltransferase activity"/>
    <property type="evidence" value="ECO:0007669"/>
    <property type="project" value="TreeGrafter"/>
</dbReference>
<dbReference type="InterPro" id="IPR001296">
    <property type="entry name" value="Glyco_trans_1"/>
</dbReference>